<accession>A0A0R0M7Y2</accession>
<evidence type="ECO:0000259" key="1">
    <source>
        <dbReference type="PROSITE" id="PS52002"/>
    </source>
</evidence>
<dbReference type="AlphaFoldDB" id="A0A0R0M7Y2"/>
<comment type="caution">
    <text evidence="2">The sequence shown here is derived from an EMBL/GenBank/DDBJ whole genome shotgun (WGS) entry which is preliminary data.</text>
</comment>
<name>A0A0R0M7Y2_9MICR</name>
<keyword evidence="3" id="KW-1185">Reference proteome</keyword>
<dbReference type="SUPFAM" id="SSF50182">
    <property type="entry name" value="Sm-like ribonucleoproteins"/>
    <property type="match status" value="1"/>
</dbReference>
<dbReference type="SMART" id="SM00651">
    <property type="entry name" value="Sm"/>
    <property type="match status" value="1"/>
</dbReference>
<dbReference type="GO" id="GO:0003723">
    <property type="term" value="F:RNA binding"/>
    <property type="evidence" value="ECO:0007669"/>
    <property type="project" value="InterPro"/>
</dbReference>
<organism evidence="2 3">
    <name type="scientific">Pseudoloma neurophilia</name>
    <dbReference type="NCBI Taxonomy" id="146866"/>
    <lineage>
        <taxon>Eukaryota</taxon>
        <taxon>Fungi</taxon>
        <taxon>Fungi incertae sedis</taxon>
        <taxon>Microsporidia</taxon>
        <taxon>Pseudoloma</taxon>
    </lineage>
</organism>
<gene>
    <name evidence="2" type="ORF">M153_2500045976</name>
</gene>
<dbReference type="InterPro" id="IPR001163">
    <property type="entry name" value="Sm_dom_euk/arc"/>
</dbReference>
<evidence type="ECO:0000313" key="3">
    <source>
        <dbReference type="Proteomes" id="UP000051530"/>
    </source>
</evidence>
<feature type="domain" description="Sm" evidence="1">
    <location>
        <begin position="26"/>
        <end position="105"/>
    </location>
</feature>
<dbReference type="Proteomes" id="UP000051530">
    <property type="component" value="Unassembled WGS sequence"/>
</dbReference>
<dbReference type="OrthoDB" id="437526at2759"/>
<reference evidence="2 3" key="1">
    <citation type="submission" date="2015-07" db="EMBL/GenBank/DDBJ databases">
        <title>The genome of Pseudoloma neurophilia, a relevant intracellular parasite of the zebrafish.</title>
        <authorList>
            <person name="Ndikumana S."/>
            <person name="Pelin A."/>
            <person name="Sanders J."/>
            <person name="Corradi N."/>
        </authorList>
    </citation>
    <scope>NUCLEOTIDE SEQUENCE [LARGE SCALE GENOMIC DNA]</scope>
    <source>
        <strain evidence="2 3">MK1</strain>
    </source>
</reference>
<dbReference type="Pfam" id="PF01423">
    <property type="entry name" value="LSM"/>
    <property type="match status" value="1"/>
</dbReference>
<proteinExistence type="predicted"/>
<dbReference type="EMBL" id="LGUB01000005">
    <property type="protein sequence ID" value="KRH95143.1"/>
    <property type="molecule type" value="Genomic_DNA"/>
</dbReference>
<dbReference type="VEuPathDB" id="MicrosporidiaDB:M153_2500045976"/>
<sequence length="117" mass="13585">MPNKKTSMKKTDNQTQKVNKSVKNKIELKFLTELLNKPAVFNLRSNRKIYGIVRFIDHHFNSILSDVVEIRQIVKKKETKILERKISNLILRGDSVITILLLDEPKIPKNKDCSSIL</sequence>
<dbReference type="InterPro" id="IPR010920">
    <property type="entry name" value="LSM_dom_sf"/>
</dbReference>
<dbReference type="GO" id="GO:0032991">
    <property type="term" value="C:protein-containing complex"/>
    <property type="evidence" value="ECO:0007669"/>
    <property type="project" value="UniProtKB-ARBA"/>
</dbReference>
<dbReference type="InterPro" id="IPR047575">
    <property type="entry name" value="Sm"/>
</dbReference>
<evidence type="ECO:0000313" key="2">
    <source>
        <dbReference type="EMBL" id="KRH95143.1"/>
    </source>
</evidence>
<dbReference type="Gene3D" id="2.30.30.100">
    <property type="match status" value="1"/>
</dbReference>
<dbReference type="PROSITE" id="PS52002">
    <property type="entry name" value="SM"/>
    <property type="match status" value="1"/>
</dbReference>
<protein>
    <recommendedName>
        <fullName evidence="1">Sm domain-containing protein</fullName>
    </recommendedName>
</protein>